<keyword evidence="2" id="KW-0732">Signal</keyword>
<reference evidence="4 5" key="1">
    <citation type="journal article" date="2011" name="J. Bacteriol.">
        <title>Genome sequence of the verrucomicrobium Opitutus terrae PB90-1, an abundant inhabitant of rice paddy soil ecosystems.</title>
        <authorList>
            <person name="van Passel M.W."/>
            <person name="Kant R."/>
            <person name="Palva A."/>
            <person name="Copeland A."/>
            <person name="Lucas S."/>
            <person name="Lapidus A."/>
            <person name="Glavina del Rio T."/>
            <person name="Pitluck S."/>
            <person name="Goltsman E."/>
            <person name="Clum A."/>
            <person name="Sun H."/>
            <person name="Schmutz J."/>
            <person name="Larimer F.W."/>
            <person name="Land M.L."/>
            <person name="Hauser L."/>
            <person name="Kyrpides N."/>
            <person name="Mikhailova N."/>
            <person name="Richardson P.P."/>
            <person name="Janssen P.H."/>
            <person name="de Vos W.M."/>
            <person name="Smidt H."/>
        </authorList>
    </citation>
    <scope>NUCLEOTIDE SEQUENCE [LARGE SCALE GENOMIC DNA]</scope>
    <source>
        <strain evidence="5">DSM 11246 / JCM 15787 / PB90-1</strain>
    </source>
</reference>
<evidence type="ECO:0000259" key="3">
    <source>
        <dbReference type="Pfam" id="PF13372"/>
    </source>
</evidence>
<evidence type="ECO:0000313" key="5">
    <source>
        <dbReference type="Proteomes" id="UP000007013"/>
    </source>
</evidence>
<dbReference type="EMBL" id="CP001032">
    <property type="protein sequence ID" value="ACB75449.1"/>
    <property type="molecule type" value="Genomic_DNA"/>
</dbReference>
<name>B1ZNS9_OPITP</name>
<dbReference type="KEGG" id="ote:Oter_2166"/>
<feature type="compositionally biased region" description="Low complexity" evidence="1">
    <location>
        <begin position="39"/>
        <end position="48"/>
    </location>
</feature>
<dbReference type="Pfam" id="PF13372">
    <property type="entry name" value="Alginate_exp"/>
    <property type="match status" value="1"/>
</dbReference>
<proteinExistence type="predicted"/>
<dbReference type="Proteomes" id="UP000007013">
    <property type="component" value="Chromosome"/>
</dbReference>
<dbReference type="Gene3D" id="2.40.160.100">
    <property type="match status" value="1"/>
</dbReference>
<dbReference type="InterPro" id="IPR053728">
    <property type="entry name" value="Alginate_Permeability_Chnl"/>
</dbReference>
<evidence type="ECO:0000256" key="1">
    <source>
        <dbReference type="SAM" id="MobiDB-lite"/>
    </source>
</evidence>
<dbReference type="InterPro" id="IPR025388">
    <property type="entry name" value="Alginate_export_dom"/>
</dbReference>
<protein>
    <recommendedName>
        <fullName evidence="3">Alginate export domain-containing protein</fullName>
    </recommendedName>
</protein>
<dbReference type="HOGENOM" id="CLU_595348_0_0_0"/>
<dbReference type="RefSeq" id="WP_012374986.1">
    <property type="nucleotide sequence ID" value="NC_010571.1"/>
</dbReference>
<feature type="signal peptide" evidence="2">
    <location>
        <begin position="1"/>
        <end position="25"/>
    </location>
</feature>
<sequence>MTFRFSLAPTLLAALLLPPILTARAQPVAPPASSRERAAAATPSAAASDRLQQLKNPAPWFSWGADFRARNEYYHNIVTLAPTSLHEQDLFRFRWRVAATIKPVTDFSLNMRLAGEARQWQEPAFVGAFKACTGFEERYAIFDNLAAKWTHLFGGAGTFTLGRQDIMLGDPLDWWLVMDGTPNEGSWTTFFDAARLSVEAKSITTKFDLIALIQATQPDEWLPTIGSSECYPLTDQRETGVILYVSNKSLPATQIDGYFLMKHDRQQTVTVGGATKLSGDNADLYTFGGKVTGTIAPKLQYSLEGALQFGTKEDRIAGRFAERDVRAWGGKARLTYSLRDALNQQLNLTGEILSGDDPSTAERDEMFDVLWGRWPLWSELYIYSVIQETGGRVAQMNNLGRLGGGWSCKPGKGTSVSLAWNALFALEQVPTRAVTPALFSRAGNFRGHYVQAVLKHPFNAHLSGHLWAERVWQGNFYTHRGALTFLRAELMVAF</sequence>
<evidence type="ECO:0000256" key="2">
    <source>
        <dbReference type="SAM" id="SignalP"/>
    </source>
</evidence>
<gene>
    <name evidence="4" type="ordered locus">Oter_2166</name>
</gene>
<feature type="chain" id="PRO_5002771925" description="Alginate export domain-containing protein" evidence="2">
    <location>
        <begin position="26"/>
        <end position="494"/>
    </location>
</feature>
<dbReference type="eggNOG" id="ENOG502ZA8A">
    <property type="taxonomic scope" value="Bacteria"/>
</dbReference>
<organism evidence="4 5">
    <name type="scientific">Opitutus terrae (strain DSM 11246 / JCM 15787 / PB90-1)</name>
    <dbReference type="NCBI Taxonomy" id="452637"/>
    <lineage>
        <taxon>Bacteria</taxon>
        <taxon>Pseudomonadati</taxon>
        <taxon>Verrucomicrobiota</taxon>
        <taxon>Opitutia</taxon>
        <taxon>Opitutales</taxon>
        <taxon>Opitutaceae</taxon>
        <taxon>Opitutus</taxon>
    </lineage>
</organism>
<feature type="domain" description="Alginate export" evidence="3">
    <location>
        <begin position="148"/>
        <end position="481"/>
    </location>
</feature>
<feature type="region of interest" description="Disordered" evidence="1">
    <location>
        <begin position="28"/>
        <end position="49"/>
    </location>
</feature>
<accession>B1ZNS9</accession>
<keyword evidence="5" id="KW-1185">Reference proteome</keyword>
<dbReference type="AlphaFoldDB" id="B1ZNS9"/>
<evidence type="ECO:0000313" key="4">
    <source>
        <dbReference type="EMBL" id="ACB75449.1"/>
    </source>
</evidence>